<gene>
    <name evidence="4" type="ORF">ACFQZP_25030</name>
</gene>
<dbReference type="CDD" id="cd13399">
    <property type="entry name" value="Slt35-like"/>
    <property type="match status" value="1"/>
</dbReference>
<evidence type="ECO:0000259" key="3">
    <source>
        <dbReference type="Pfam" id="PF13406"/>
    </source>
</evidence>
<dbReference type="PANTHER" id="PTHR30163:SF8">
    <property type="entry name" value="LYTIC MUREIN TRANSGLYCOSYLASE"/>
    <property type="match status" value="1"/>
</dbReference>
<evidence type="ECO:0000256" key="2">
    <source>
        <dbReference type="SAM" id="SignalP"/>
    </source>
</evidence>
<dbReference type="SUPFAM" id="SSF53955">
    <property type="entry name" value="Lysozyme-like"/>
    <property type="match status" value="1"/>
</dbReference>
<feature type="compositionally biased region" description="Basic and acidic residues" evidence="1">
    <location>
        <begin position="54"/>
        <end position="71"/>
    </location>
</feature>
<keyword evidence="5" id="KW-1185">Reference proteome</keyword>
<dbReference type="InterPro" id="IPR023346">
    <property type="entry name" value="Lysozyme-like_dom_sf"/>
</dbReference>
<evidence type="ECO:0000256" key="1">
    <source>
        <dbReference type="SAM" id="MobiDB-lite"/>
    </source>
</evidence>
<dbReference type="Gene3D" id="1.10.530.10">
    <property type="match status" value="1"/>
</dbReference>
<dbReference type="EMBL" id="JBHTEC010000001">
    <property type="protein sequence ID" value="MFD0284880.1"/>
    <property type="molecule type" value="Genomic_DNA"/>
</dbReference>
<accession>A0ABW2VNS9</accession>
<dbReference type="InterPro" id="IPR031304">
    <property type="entry name" value="SLT_2"/>
</dbReference>
<feature type="compositionally biased region" description="Polar residues" evidence="1">
    <location>
        <begin position="329"/>
        <end position="350"/>
    </location>
</feature>
<dbReference type="InterPro" id="IPR043426">
    <property type="entry name" value="MltB-like"/>
</dbReference>
<protein>
    <submittedName>
        <fullName evidence="4">Lytic transglycosylase domain-containing protein</fullName>
    </submittedName>
</protein>
<feature type="domain" description="Transglycosylase SLT" evidence="3">
    <location>
        <begin position="159"/>
        <end position="204"/>
    </location>
</feature>
<feature type="region of interest" description="Disordered" evidence="1">
    <location>
        <begin position="250"/>
        <end position="350"/>
    </location>
</feature>
<proteinExistence type="predicted"/>
<name>A0ABW2VNS9_9ACTN</name>
<dbReference type="Pfam" id="PF13406">
    <property type="entry name" value="SLT_2"/>
    <property type="match status" value="1"/>
</dbReference>
<dbReference type="PANTHER" id="PTHR30163">
    <property type="entry name" value="MEMBRANE-BOUND LYTIC MUREIN TRANSGLYCOSYLASE B"/>
    <property type="match status" value="1"/>
</dbReference>
<feature type="compositionally biased region" description="Low complexity" evidence="1">
    <location>
        <begin position="278"/>
        <end position="299"/>
    </location>
</feature>
<dbReference type="Proteomes" id="UP001596957">
    <property type="component" value="Unassembled WGS sequence"/>
</dbReference>
<feature type="chain" id="PRO_5046086438" evidence="2">
    <location>
        <begin position="30"/>
        <end position="350"/>
    </location>
</feature>
<organism evidence="4 5">
    <name type="scientific">Streptomyces lutosisoli</name>
    <dbReference type="NCBI Taxonomy" id="2665721"/>
    <lineage>
        <taxon>Bacteria</taxon>
        <taxon>Bacillati</taxon>
        <taxon>Actinomycetota</taxon>
        <taxon>Actinomycetes</taxon>
        <taxon>Kitasatosporales</taxon>
        <taxon>Streptomycetaceae</taxon>
        <taxon>Streptomyces</taxon>
    </lineage>
</organism>
<feature type="region of interest" description="Disordered" evidence="1">
    <location>
        <begin position="31"/>
        <end position="72"/>
    </location>
</feature>
<feature type="compositionally biased region" description="Pro residues" evidence="1">
    <location>
        <begin position="264"/>
        <end position="277"/>
    </location>
</feature>
<sequence>MAGHRVRGARGTAIAVAAMAALTASQAPGAVPARASIPPRQTPAGHGPSVSGDTRYRTDLPPLRTRERKDGTSVAGAALPASVFAAYRHAEAELARTAPGCRLRWQLLAAIGQVESGQARGGRVTADGTTAAPILGPRLDGGAFAVVRDTDGGAYDGDAAYDRAVGPMQFIPSTWSRWGTDGNGDGRADPDNVFDAALAAGRYLCAGERDLSDPAELDRAVLGYNHSEAYLRTVRAWYAYFLEGHRVVPDSSAKASARPEPSRPKPAPKPAPSPRPSSSPSRTPSAPASPSPTGSRPAGEAPETEEPQLPTPGADIELPGDDLLPSDAPLTSNGVDSMASSPSTTADTGR</sequence>
<keyword evidence="2" id="KW-0732">Signal</keyword>
<reference evidence="5" key="1">
    <citation type="journal article" date="2019" name="Int. J. Syst. Evol. Microbiol.">
        <title>The Global Catalogue of Microorganisms (GCM) 10K type strain sequencing project: providing services to taxonomists for standard genome sequencing and annotation.</title>
        <authorList>
            <consortium name="The Broad Institute Genomics Platform"/>
            <consortium name="The Broad Institute Genome Sequencing Center for Infectious Disease"/>
            <person name="Wu L."/>
            <person name="Ma J."/>
        </authorList>
    </citation>
    <scope>NUCLEOTIDE SEQUENCE [LARGE SCALE GENOMIC DNA]</scope>
    <source>
        <strain evidence="5">CGMCC 4.7198</strain>
    </source>
</reference>
<feature type="signal peptide" evidence="2">
    <location>
        <begin position="1"/>
        <end position="29"/>
    </location>
</feature>
<evidence type="ECO:0000313" key="5">
    <source>
        <dbReference type="Proteomes" id="UP001596957"/>
    </source>
</evidence>
<dbReference type="RefSeq" id="WP_381259109.1">
    <property type="nucleotide sequence ID" value="NZ_JBHTBI010000031.1"/>
</dbReference>
<comment type="caution">
    <text evidence="4">The sequence shown here is derived from an EMBL/GenBank/DDBJ whole genome shotgun (WGS) entry which is preliminary data.</text>
</comment>
<evidence type="ECO:0000313" key="4">
    <source>
        <dbReference type="EMBL" id="MFD0284880.1"/>
    </source>
</evidence>